<gene>
    <name evidence="9" type="ORF">EP51_45170</name>
</gene>
<dbReference type="Proteomes" id="UP000028488">
    <property type="component" value="Plasmid pPDG3"/>
</dbReference>
<keyword evidence="4 7" id="KW-1133">Transmembrane helix</keyword>
<feature type="transmembrane region" description="Helical" evidence="7">
    <location>
        <begin position="89"/>
        <end position="111"/>
    </location>
</feature>
<evidence type="ECO:0000256" key="5">
    <source>
        <dbReference type="ARBA" id="ARBA00023136"/>
    </source>
</evidence>
<feature type="region of interest" description="Disordered" evidence="6">
    <location>
        <begin position="1"/>
        <end position="21"/>
    </location>
</feature>
<keyword evidence="9" id="KW-0614">Plasmid</keyword>
<feature type="domain" description="ResB-like" evidence="8">
    <location>
        <begin position="37"/>
        <end position="523"/>
    </location>
</feature>
<comment type="subcellular location">
    <subcellularLocation>
        <location evidence="1">Membrane</location>
        <topology evidence="1">Multi-pass membrane protein</topology>
    </subcellularLocation>
</comment>
<feature type="transmembrane region" description="Helical" evidence="7">
    <location>
        <begin position="468"/>
        <end position="486"/>
    </location>
</feature>
<dbReference type="EMBL" id="CP008950">
    <property type="protein sequence ID" value="AII11235.1"/>
    <property type="molecule type" value="Genomic_DNA"/>
</dbReference>
<feature type="transmembrane region" description="Helical" evidence="7">
    <location>
        <begin position="188"/>
        <end position="207"/>
    </location>
</feature>
<name>A0A076EZ43_RHOOP</name>
<evidence type="ECO:0000313" key="10">
    <source>
        <dbReference type="Proteomes" id="UP000028488"/>
    </source>
</evidence>
<protein>
    <submittedName>
        <fullName evidence="9">Cytochrome C biogenesis protein ResB</fullName>
    </submittedName>
</protein>
<evidence type="ECO:0000256" key="2">
    <source>
        <dbReference type="ARBA" id="ARBA00022692"/>
    </source>
</evidence>
<accession>A0A076EZ43</accession>
<evidence type="ECO:0000256" key="7">
    <source>
        <dbReference type="SAM" id="Phobius"/>
    </source>
</evidence>
<feature type="transmembrane region" description="Helical" evidence="7">
    <location>
        <begin position="30"/>
        <end position="52"/>
    </location>
</feature>
<dbReference type="AlphaFoldDB" id="A0A076EZ43"/>
<geneLocation type="plasmid" evidence="9 10">
    <name>pPDG3</name>
</geneLocation>
<keyword evidence="2 7" id="KW-0812">Transmembrane</keyword>
<reference evidence="9 10" key="1">
    <citation type="submission" date="2014-07" db="EMBL/GenBank/DDBJ databases">
        <title>Genome Sequence of Rhodococcus opacus Strain R7, a Biodegrader of Mono- and Polycyclic Aromatic Hydrocarbons.</title>
        <authorList>
            <person name="Di Gennaro P."/>
            <person name="Zampolli J."/>
            <person name="Presti I."/>
            <person name="Cappelletti M."/>
            <person name="D'Ursi P."/>
            <person name="Orro A."/>
            <person name="Mezzelani A."/>
            <person name="Milanesi L."/>
        </authorList>
    </citation>
    <scope>NUCLEOTIDE SEQUENCE [LARGE SCALE GENOMIC DNA]</scope>
    <source>
        <strain evidence="9 10">R7</strain>
        <plasmid evidence="9">pPDG3</plasmid>
    </source>
</reference>
<keyword evidence="3" id="KW-0201">Cytochrome c-type biogenesis</keyword>
<dbReference type="GO" id="GO:0016020">
    <property type="term" value="C:membrane"/>
    <property type="evidence" value="ECO:0007669"/>
    <property type="project" value="UniProtKB-SubCell"/>
</dbReference>
<evidence type="ECO:0000256" key="6">
    <source>
        <dbReference type="SAM" id="MobiDB-lite"/>
    </source>
</evidence>
<dbReference type="PANTHER" id="PTHR31566">
    <property type="entry name" value="CYTOCHROME C BIOGENESIS PROTEIN CCS1, CHLOROPLASTIC"/>
    <property type="match status" value="1"/>
</dbReference>
<dbReference type="InterPro" id="IPR007816">
    <property type="entry name" value="ResB-like_domain"/>
</dbReference>
<evidence type="ECO:0000259" key="8">
    <source>
        <dbReference type="Pfam" id="PF05140"/>
    </source>
</evidence>
<evidence type="ECO:0000256" key="3">
    <source>
        <dbReference type="ARBA" id="ARBA00022748"/>
    </source>
</evidence>
<sequence>MTGLHATVHAPDREGRPSPIRRSLETGRNLWRRLTSMSTALVLLFLLALAALPGAMLPQRSLNAQKVDQYIADRPALGPVMDKVELFDVFASFWFTAIYVLLFVSLIGCLLPRLADHFRALRSDPVRAPRNLSRLPHHDLGTLHISTEQATEQVRAALRGWRVVVRSENAATVSISAEKGYLREAGNLIFHFSLIGLLAAVALGRLFGYEGSVIVIADGGPGFCNTSPAVYDSFRAGNSTDGTGLEPFCVKVNDFTADYLDNGQAEMFTSNISFQTGEQIGANTWQDYRLRVNEPLRVGGARVYLTGHGYAPTFTVTFPDGQTRTETMQFRPDDATTFLSSGALRFDPPGGTYADPEERRKNQIAIEGLFAPTAYFNGTLLTSVFPDLLDPAVAVDIYRGDSGLDTGIPQSIFSLNSELINQGRLVKEDRVNLRPGESTALPDGTQVRFDGAEEFANLQVSHDPAQQWVLVSAITMMVGLLISLLIKRRRIWVRLRPGATEHETRIELGGLARTDHAGWGAEFTTISARLVTGSRDRPTP</sequence>
<keyword evidence="5 7" id="KW-0472">Membrane</keyword>
<evidence type="ECO:0000256" key="1">
    <source>
        <dbReference type="ARBA" id="ARBA00004141"/>
    </source>
</evidence>
<dbReference type="RefSeq" id="WP_128643952.1">
    <property type="nucleotide sequence ID" value="NZ_CP008950.1"/>
</dbReference>
<organism evidence="9 10">
    <name type="scientific">Rhodococcus opacus</name>
    <name type="common">Nocardia opaca</name>
    <dbReference type="NCBI Taxonomy" id="37919"/>
    <lineage>
        <taxon>Bacteria</taxon>
        <taxon>Bacillati</taxon>
        <taxon>Actinomycetota</taxon>
        <taxon>Actinomycetes</taxon>
        <taxon>Mycobacteriales</taxon>
        <taxon>Nocardiaceae</taxon>
        <taxon>Rhodococcus</taxon>
    </lineage>
</organism>
<dbReference type="InterPro" id="IPR023494">
    <property type="entry name" value="Cyt_c_bgen_Ccs1/CcsB/ResB"/>
</dbReference>
<dbReference type="Pfam" id="PF05140">
    <property type="entry name" value="ResB"/>
    <property type="match status" value="1"/>
</dbReference>
<evidence type="ECO:0000256" key="4">
    <source>
        <dbReference type="ARBA" id="ARBA00022989"/>
    </source>
</evidence>
<dbReference type="PANTHER" id="PTHR31566:SF0">
    <property type="entry name" value="CYTOCHROME C BIOGENESIS PROTEIN CCS1, CHLOROPLASTIC"/>
    <property type="match status" value="1"/>
</dbReference>
<evidence type="ECO:0000313" key="9">
    <source>
        <dbReference type="EMBL" id="AII11235.1"/>
    </source>
</evidence>
<proteinExistence type="predicted"/>
<dbReference type="GO" id="GO:0017004">
    <property type="term" value="P:cytochrome complex assembly"/>
    <property type="evidence" value="ECO:0007669"/>
    <property type="project" value="UniProtKB-KW"/>
</dbReference>